<sequence>QGSVKVPETLEKETVHRILSLQ</sequence>
<gene>
    <name evidence="1" type="ORF">AVDCRST_MAG26-4709</name>
</gene>
<protein>
    <submittedName>
        <fullName evidence="1">Uncharacterized protein</fullName>
    </submittedName>
</protein>
<reference evidence="1" key="1">
    <citation type="submission" date="2020-02" db="EMBL/GenBank/DDBJ databases">
        <authorList>
            <person name="Meier V. D."/>
        </authorList>
    </citation>
    <scope>NUCLEOTIDE SEQUENCE</scope>
    <source>
        <strain evidence="1">AVDCRST_MAG26</strain>
    </source>
</reference>
<organism evidence="1">
    <name type="scientific">uncultured Chloroflexia bacterium</name>
    <dbReference type="NCBI Taxonomy" id="1672391"/>
    <lineage>
        <taxon>Bacteria</taxon>
        <taxon>Bacillati</taxon>
        <taxon>Chloroflexota</taxon>
        <taxon>Chloroflexia</taxon>
        <taxon>environmental samples</taxon>
    </lineage>
</organism>
<name>A0A6J4KAG2_9CHLR</name>
<feature type="non-terminal residue" evidence="1">
    <location>
        <position position="1"/>
    </location>
</feature>
<evidence type="ECO:0000313" key="1">
    <source>
        <dbReference type="EMBL" id="CAA9299762.1"/>
    </source>
</evidence>
<dbReference type="AlphaFoldDB" id="A0A6J4KAG2"/>
<dbReference type="EMBL" id="CADCTK010001129">
    <property type="protein sequence ID" value="CAA9299762.1"/>
    <property type="molecule type" value="Genomic_DNA"/>
</dbReference>
<accession>A0A6J4KAG2</accession>
<proteinExistence type="predicted"/>